<evidence type="ECO:0000256" key="4">
    <source>
        <dbReference type="ARBA" id="ARBA00023125"/>
    </source>
</evidence>
<dbReference type="GO" id="GO:0016987">
    <property type="term" value="F:sigma factor activity"/>
    <property type="evidence" value="ECO:0007669"/>
    <property type="project" value="UniProtKB-KW"/>
</dbReference>
<dbReference type="PANTHER" id="PTHR43133:SF62">
    <property type="entry name" value="RNA POLYMERASE SIGMA FACTOR SIGZ"/>
    <property type="match status" value="1"/>
</dbReference>
<dbReference type="InterPro" id="IPR014284">
    <property type="entry name" value="RNA_pol_sigma-70_dom"/>
</dbReference>
<protein>
    <submittedName>
        <fullName evidence="8">RNA polymerase sigma factor</fullName>
    </submittedName>
</protein>
<dbReference type="InterPro" id="IPR036388">
    <property type="entry name" value="WH-like_DNA-bd_sf"/>
</dbReference>
<feature type="domain" description="RNA polymerase sigma-70 region 2" evidence="6">
    <location>
        <begin position="12"/>
        <end position="79"/>
    </location>
</feature>
<evidence type="ECO:0000259" key="7">
    <source>
        <dbReference type="Pfam" id="PF04545"/>
    </source>
</evidence>
<dbReference type="Gene3D" id="1.10.10.10">
    <property type="entry name" value="Winged helix-like DNA-binding domain superfamily/Winged helix DNA-binding domain"/>
    <property type="match status" value="1"/>
</dbReference>
<comment type="similarity">
    <text evidence="1">Belongs to the sigma-70 factor family. ECF subfamily.</text>
</comment>
<dbReference type="Proteomes" id="UP001317532">
    <property type="component" value="Chromosome"/>
</dbReference>
<dbReference type="InterPro" id="IPR039425">
    <property type="entry name" value="RNA_pol_sigma-70-like"/>
</dbReference>
<evidence type="ECO:0000256" key="1">
    <source>
        <dbReference type="ARBA" id="ARBA00010641"/>
    </source>
</evidence>
<keyword evidence="5" id="KW-0804">Transcription</keyword>
<dbReference type="InterPro" id="IPR013325">
    <property type="entry name" value="RNA_pol_sigma_r2"/>
</dbReference>
<dbReference type="InterPro" id="IPR007630">
    <property type="entry name" value="RNA_pol_sigma70_r4"/>
</dbReference>
<keyword evidence="4" id="KW-0238">DNA-binding</keyword>
<evidence type="ECO:0000313" key="9">
    <source>
        <dbReference type="Proteomes" id="UP001317532"/>
    </source>
</evidence>
<feature type="domain" description="RNA polymerase sigma-70 region 4" evidence="7">
    <location>
        <begin position="110"/>
        <end position="157"/>
    </location>
</feature>
<dbReference type="GO" id="GO:0006352">
    <property type="term" value="P:DNA-templated transcription initiation"/>
    <property type="evidence" value="ECO:0007669"/>
    <property type="project" value="InterPro"/>
</dbReference>
<dbReference type="GO" id="GO:0003677">
    <property type="term" value="F:DNA binding"/>
    <property type="evidence" value="ECO:0007669"/>
    <property type="project" value="UniProtKB-KW"/>
</dbReference>
<dbReference type="Pfam" id="PF04542">
    <property type="entry name" value="Sigma70_r2"/>
    <property type="match status" value="1"/>
</dbReference>
<dbReference type="CDD" id="cd06171">
    <property type="entry name" value="Sigma70_r4"/>
    <property type="match status" value="1"/>
</dbReference>
<dbReference type="Pfam" id="PF04545">
    <property type="entry name" value="Sigma70_r4"/>
    <property type="match status" value="1"/>
</dbReference>
<dbReference type="AlphaFoldDB" id="A0AAN1Y0V4"/>
<evidence type="ECO:0000256" key="2">
    <source>
        <dbReference type="ARBA" id="ARBA00023015"/>
    </source>
</evidence>
<sequence>MAFDGEGFELAYRTHAARLRAVAYHVLGDRDAAEDAVHAALVRVWSSGAYRAERGALLPYLIACVRREALDQARGARRRSAREYRAAPAAELPDAAAAIDPVETQRLHRALDALPAAQRDVIVQAYYGGRTLAEIALAGGVPLGTVKSRLAGALRRLHGALAQGGPW</sequence>
<dbReference type="PANTHER" id="PTHR43133">
    <property type="entry name" value="RNA POLYMERASE ECF-TYPE SIGMA FACTO"/>
    <property type="match status" value="1"/>
</dbReference>
<accession>A0AAN1Y0V4</accession>
<dbReference type="InterPro" id="IPR007627">
    <property type="entry name" value="RNA_pol_sigma70_r2"/>
</dbReference>
<evidence type="ECO:0000256" key="5">
    <source>
        <dbReference type="ARBA" id="ARBA00023163"/>
    </source>
</evidence>
<dbReference type="SUPFAM" id="SSF88659">
    <property type="entry name" value="Sigma3 and sigma4 domains of RNA polymerase sigma factors"/>
    <property type="match status" value="1"/>
</dbReference>
<dbReference type="Gene3D" id="1.10.1740.10">
    <property type="match status" value="1"/>
</dbReference>
<keyword evidence="3" id="KW-0731">Sigma factor</keyword>
<evidence type="ECO:0000256" key="3">
    <source>
        <dbReference type="ARBA" id="ARBA00023082"/>
    </source>
</evidence>
<gene>
    <name evidence="8" type="ORF">WPS_33980</name>
</gene>
<keyword evidence="2" id="KW-0805">Transcription regulation</keyword>
<dbReference type="RefSeq" id="WP_317995672.1">
    <property type="nucleotide sequence ID" value="NZ_AP025523.1"/>
</dbReference>
<dbReference type="NCBIfam" id="TIGR02937">
    <property type="entry name" value="sigma70-ECF"/>
    <property type="match status" value="1"/>
</dbReference>
<dbReference type="InterPro" id="IPR013324">
    <property type="entry name" value="RNA_pol_sigma_r3/r4-like"/>
</dbReference>
<reference evidence="8 9" key="1">
    <citation type="journal article" date="2022" name="ISME Commun">
        <title>Vulcanimicrobium alpinus gen. nov. sp. nov., the first cultivated representative of the candidate phylum 'Eremiobacterota', is a metabolically versatile aerobic anoxygenic phototroph.</title>
        <authorList>
            <person name="Yabe S."/>
            <person name="Muto K."/>
            <person name="Abe K."/>
            <person name="Yokota A."/>
            <person name="Staudigel H."/>
            <person name="Tebo B.M."/>
        </authorList>
    </citation>
    <scope>NUCLEOTIDE SEQUENCE [LARGE SCALE GENOMIC DNA]</scope>
    <source>
        <strain evidence="8 9">WC8-2</strain>
    </source>
</reference>
<name>A0AAN1Y0V4_UNVUL</name>
<dbReference type="KEGG" id="vab:WPS_33980"/>
<dbReference type="SUPFAM" id="SSF88946">
    <property type="entry name" value="Sigma2 domain of RNA polymerase sigma factors"/>
    <property type="match status" value="1"/>
</dbReference>
<evidence type="ECO:0000259" key="6">
    <source>
        <dbReference type="Pfam" id="PF04542"/>
    </source>
</evidence>
<proteinExistence type="inferred from homology"/>
<evidence type="ECO:0000313" key="8">
    <source>
        <dbReference type="EMBL" id="BDE08122.1"/>
    </source>
</evidence>
<dbReference type="EMBL" id="AP025523">
    <property type="protein sequence ID" value="BDE08122.1"/>
    <property type="molecule type" value="Genomic_DNA"/>
</dbReference>
<organism evidence="8 9">
    <name type="scientific">Vulcanimicrobium alpinum</name>
    <dbReference type="NCBI Taxonomy" id="3016050"/>
    <lineage>
        <taxon>Bacteria</taxon>
        <taxon>Bacillati</taxon>
        <taxon>Vulcanimicrobiota</taxon>
        <taxon>Vulcanimicrobiia</taxon>
        <taxon>Vulcanimicrobiales</taxon>
        <taxon>Vulcanimicrobiaceae</taxon>
        <taxon>Vulcanimicrobium</taxon>
    </lineage>
</organism>
<keyword evidence="9" id="KW-1185">Reference proteome</keyword>